<accession>A0ABV7NII3</accession>
<name>A0ABV7NII3_9SPHN</name>
<comment type="caution">
    <text evidence="2">The sequence shown here is derived from an EMBL/GenBank/DDBJ whole genome shotgun (WGS) entry which is preliminary data.</text>
</comment>
<gene>
    <name evidence="2" type="ORF">ACFOKF_19400</name>
</gene>
<dbReference type="InterPro" id="IPR037401">
    <property type="entry name" value="SnoaL-like"/>
</dbReference>
<evidence type="ECO:0000313" key="2">
    <source>
        <dbReference type="EMBL" id="MFC3443324.1"/>
    </source>
</evidence>
<evidence type="ECO:0000313" key="3">
    <source>
        <dbReference type="Proteomes" id="UP001595681"/>
    </source>
</evidence>
<feature type="domain" description="SnoaL-like" evidence="1">
    <location>
        <begin position="8"/>
        <end position="124"/>
    </location>
</feature>
<dbReference type="CDD" id="cd00531">
    <property type="entry name" value="NTF2_like"/>
    <property type="match status" value="1"/>
</dbReference>
<protein>
    <submittedName>
        <fullName evidence="2">Nuclear transport factor 2 family protein</fullName>
    </submittedName>
</protein>
<dbReference type="Pfam" id="PF13577">
    <property type="entry name" value="SnoaL_4"/>
    <property type="match status" value="1"/>
</dbReference>
<dbReference type="EMBL" id="JBHRVU010000005">
    <property type="protein sequence ID" value="MFC3443324.1"/>
    <property type="molecule type" value="Genomic_DNA"/>
</dbReference>
<reference evidence="3" key="1">
    <citation type="journal article" date="2019" name="Int. J. Syst. Evol. Microbiol.">
        <title>The Global Catalogue of Microorganisms (GCM) 10K type strain sequencing project: providing services to taxonomists for standard genome sequencing and annotation.</title>
        <authorList>
            <consortium name="The Broad Institute Genomics Platform"/>
            <consortium name="The Broad Institute Genome Sequencing Center for Infectious Disease"/>
            <person name="Wu L."/>
            <person name="Ma J."/>
        </authorList>
    </citation>
    <scope>NUCLEOTIDE SEQUENCE [LARGE SCALE GENOMIC DNA]</scope>
    <source>
        <strain evidence="3">CCM 7491</strain>
    </source>
</reference>
<evidence type="ECO:0000259" key="1">
    <source>
        <dbReference type="Pfam" id="PF13577"/>
    </source>
</evidence>
<dbReference type="Proteomes" id="UP001595681">
    <property type="component" value="Unassembled WGS sequence"/>
</dbReference>
<dbReference type="InterPro" id="IPR032710">
    <property type="entry name" value="NTF2-like_dom_sf"/>
</dbReference>
<dbReference type="RefSeq" id="WP_380798030.1">
    <property type="nucleotide sequence ID" value="NZ_JBHRVU010000005.1"/>
</dbReference>
<keyword evidence="3" id="KW-1185">Reference proteome</keyword>
<dbReference type="Gene3D" id="3.10.450.50">
    <property type="match status" value="1"/>
</dbReference>
<sequence>MFAGPDQDRLLIRELIDSYGDAVVMRDADAWSACWALDAVWRFAGRELSGRDTIVATWTRAMAGYANLAFMAFPGAMNVQGDKATLRTHTFEHLTPVDGPTRVQAGIYEDELVRRDGRWMFASRSFNPREIT</sequence>
<dbReference type="SUPFAM" id="SSF54427">
    <property type="entry name" value="NTF2-like"/>
    <property type="match status" value="1"/>
</dbReference>
<organism evidence="2 3">
    <name type="scientific">Sphingobium rhizovicinum</name>
    <dbReference type="NCBI Taxonomy" id="432308"/>
    <lineage>
        <taxon>Bacteria</taxon>
        <taxon>Pseudomonadati</taxon>
        <taxon>Pseudomonadota</taxon>
        <taxon>Alphaproteobacteria</taxon>
        <taxon>Sphingomonadales</taxon>
        <taxon>Sphingomonadaceae</taxon>
        <taxon>Sphingobium</taxon>
    </lineage>
</organism>
<proteinExistence type="predicted"/>